<sequence>MKKLNIHRDTPEPSVEDMEKHMSFEEVLDKVTTSPVKPVKGSTGWVIGSLAGIGVVITVMFFTMKSNPTANTYESIAMEGKAVEKITAVDHALNQPEKVAMQEVSSPPTEKESKEELTTETLVTPSPSEKTTYYEPKLVGSIPFSFDESFGLREQWQKYPELSIYENLVFQPIDKTQQSVLKLTWDKVDFNKDENGQYYFILYKGDQGVICPVTPVFEEEDFVNALEIYQEHQ</sequence>
<keyword evidence="4" id="KW-1185">Reference proteome</keyword>
<name>A0A916JQV4_9FLAO</name>
<keyword evidence="2" id="KW-1133">Transmembrane helix</keyword>
<dbReference type="KEGG" id="ptan:CRYO30217_03443"/>
<gene>
    <name evidence="3" type="ORF">CRYO30217_03443</name>
</gene>
<accession>A0A916JQV4</accession>
<dbReference type="RefSeq" id="WP_258543617.1">
    <property type="nucleotide sequence ID" value="NZ_OU015584.1"/>
</dbReference>
<feature type="region of interest" description="Disordered" evidence="1">
    <location>
        <begin position="99"/>
        <end position="129"/>
    </location>
</feature>
<dbReference type="EMBL" id="OU015584">
    <property type="protein sequence ID" value="CAG5087289.1"/>
    <property type="molecule type" value="Genomic_DNA"/>
</dbReference>
<reference evidence="3" key="1">
    <citation type="submission" date="2021-04" db="EMBL/GenBank/DDBJ databases">
        <authorList>
            <person name="Rodrigo-Torres L."/>
            <person name="Arahal R. D."/>
            <person name="Lucena T."/>
        </authorList>
    </citation>
    <scope>NUCLEOTIDE SEQUENCE</scope>
    <source>
        <strain evidence="3">AS29M-1</strain>
    </source>
</reference>
<evidence type="ECO:0000256" key="1">
    <source>
        <dbReference type="SAM" id="MobiDB-lite"/>
    </source>
</evidence>
<dbReference type="AlphaFoldDB" id="A0A916JQV4"/>
<feature type="compositionally biased region" description="Low complexity" evidence="1">
    <location>
        <begin position="119"/>
        <end position="129"/>
    </location>
</feature>
<proteinExistence type="predicted"/>
<keyword evidence="2" id="KW-0472">Membrane</keyword>
<evidence type="ECO:0000256" key="2">
    <source>
        <dbReference type="SAM" id="Phobius"/>
    </source>
</evidence>
<evidence type="ECO:0000313" key="3">
    <source>
        <dbReference type="EMBL" id="CAG5087289.1"/>
    </source>
</evidence>
<evidence type="ECO:0000313" key="4">
    <source>
        <dbReference type="Proteomes" id="UP000683507"/>
    </source>
</evidence>
<organism evidence="3 4">
    <name type="scientific">Parvicella tangerina</name>
    <dbReference type="NCBI Taxonomy" id="2829795"/>
    <lineage>
        <taxon>Bacteria</taxon>
        <taxon>Pseudomonadati</taxon>
        <taxon>Bacteroidota</taxon>
        <taxon>Flavobacteriia</taxon>
        <taxon>Flavobacteriales</taxon>
        <taxon>Parvicellaceae</taxon>
        <taxon>Parvicella</taxon>
    </lineage>
</organism>
<feature type="transmembrane region" description="Helical" evidence="2">
    <location>
        <begin position="44"/>
        <end position="63"/>
    </location>
</feature>
<dbReference type="Proteomes" id="UP000683507">
    <property type="component" value="Chromosome"/>
</dbReference>
<protein>
    <submittedName>
        <fullName evidence="3">Uncharacterized protein</fullName>
    </submittedName>
</protein>
<keyword evidence="2" id="KW-0812">Transmembrane</keyword>